<keyword evidence="2" id="KW-0418">Kinase</keyword>
<dbReference type="Proteomes" id="UP000675163">
    <property type="component" value="Unassembled WGS sequence"/>
</dbReference>
<dbReference type="InterPro" id="IPR000600">
    <property type="entry name" value="ROK"/>
</dbReference>
<evidence type="ECO:0000313" key="2">
    <source>
        <dbReference type="EMBL" id="MBP1326965.1"/>
    </source>
</evidence>
<evidence type="ECO:0000313" key="3">
    <source>
        <dbReference type="Proteomes" id="UP000675163"/>
    </source>
</evidence>
<dbReference type="PANTHER" id="PTHR18964:SF169">
    <property type="entry name" value="N-ACETYLMANNOSAMINE KINASE"/>
    <property type="match status" value="1"/>
</dbReference>
<dbReference type="EMBL" id="JAFIDA010000001">
    <property type="protein sequence ID" value="MBP1326965.1"/>
    <property type="molecule type" value="Genomic_DNA"/>
</dbReference>
<dbReference type="Gene3D" id="3.30.420.40">
    <property type="match status" value="2"/>
</dbReference>
<dbReference type="PANTHER" id="PTHR18964">
    <property type="entry name" value="ROK (REPRESSOR, ORF, KINASE) FAMILY"/>
    <property type="match status" value="1"/>
</dbReference>
<comment type="similarity">
    <text evidence="1">Belongs to the ROK (NagC/XylR) family.</text>
</comment>
<reference evidence="2" key="1">
    <citation type="submission" date="2021-02" db="EMBL/GenBank/DDBJ databases">
        <title>Sequencing the genomes of 1000 actinobacteria strains.</title>
        <authorList>
            <person name="Klenk H.-P."/>
        </authorList>
    </citation>
    <scope>NUCLEOTIDE SEQUENCE</scope>
    <source>
        <strain evidence="2">DSM 22850</strain>
    </source>
</reference>
<dbReference type="RefSeq" id="WP_245189941.1">
    <property type="nucleotide sequence ID" value="NZ_JAFIDA010000001.1"/>
</dbReference>
<gene>
    <name evidence="2" type="ORF">JOF28_002197</name>
</gene>
<keyword evidence="3" id="KW-1185">Reference proteome</keyword>
<name>A0A940PPU9_9MICO</name>
<keyword evidence="2" id="KW-0808">Transferase</keyword>
<protein>
    <submittedName>
        <fullName evidence="2">NBD/HSP70 family sugar kinase</fullName>
    </submittedName>
</protein>
<dbReference type="InterPro" id="IPR043129">
    <property type="entry name" value="ATPase_NBD"/>
</dbReference>
<dbReference type="Pfam" id="PF00480">
    <property type="entry name" value="ROK"/>
    <property type="match status" value="1"/>
</dbReference>
<dbReference type="AlphaFoldDB" id="A0A940PPU9"/>
<evidence type="ECO:0000256" key="1">
    <source>
        <dbReference type="ARBA" id="ARBA00006479"/>
    </source>
</evidence>
<dbReference type="GO" id="GO:0016301">
    <property type="term" value="F:kinase activity"/>
    <property type="evidence" value="ECO:0007669"/>
    <property type="project" value="UniProtKB-KW"/>
</dbReference>
<proteinExistence type="inferred from homology"/>
<sequence>MTATMRIGMDIGGTKVEAIALDDDGNIAGHTRTVTVPGTDGILNTAEGIVAELARQTGRAPGDFASIGIGIPGQIDRAEGLVRHAYNIGIESLPLAQLLSERVGIPVTVDNDVTAAAIGAAHLMGLDGSVAYLNLGTGLAAGFVIDGHPLRGAQDVAGEIGHLAIDHLGRPCPCGQFGCLETVASGSALKRFWPGAGEHPGPSLLPAIAAGDAEAQAAFDNLVRGAANSVRLIVLTLDPTTIVIGGGLRQIGAPLFDAIARQLDEWSAQSPFLAPLGLSARVQYLDNDSPAAATGAALAAIR</sequence>
<organism evidence="2 3">
    <name type="scientific">Leucobacter exalbidus</name>
    <dbReference type="NCBI Taxonomy" id="662960"/>
    <lineage>
        <taxon>Bacteria</taxon>
        <taxon>Bacillati</taxon>
        <taxon>Actinomycetota</taxon>
        <taxon>Actinomycetes</taxon>
        <taxon>Micrococcales</taxon>
        <taxon>Microbacteriaceae</taxon>
        <taxon>Leucobacter</taxon>
    </lineage>
</organism>
<accession>A0A940PPU9</accession>
<comment type="caution">
    <text evidence="2">The sequence shown here is derived from an EMBL/GenBank/DDBJ whole genome shotgun (WGS) entry which is preliminary data.</text>
</comment>
<dbReference type="SUPFAM" id="SSF53067">
    <property type="entry name" value="Actin-like ATPase domain"/>
    <property type="match status" value="1"/>
</dbReference>